<keyword evidence="5" id="KW-0539">Nucleus</keyword>
<dbReference type="Gene3D" id="4.10.280.10">
    <property type="entry name" value="Helix-loop-helix DNA-binding domain"/>
    <property type="match status" value="1"/>
</dbReference>
<feature type="region of interest" description="Disordered" evidence="6">
    <location>
        <begin position="177"/>
        <end position="269"/>
    </location>
</feature>
<proteinExistence type="predicted"/>
<feature type="compositionally biased region" description="Low complexity" evidence="6">
    <location>
        <begin position="217"/>
        <end position="229"/>
    </location>
</feature>
<evidence type="ECO:0000313" key="8">
    <source>
        <dbReference type="EMBL" id="KAF6038194.1"/>
    </source>
</evidence>
<evidence type="ECO:0000256" key="5">
    <source>
        <dbReference type="ARBA" id="ARBA00023242"/>
    </source>
</evidence>
<dbReference type="GO" id="GO:0046983">
    <property type="term" value="F:protein dimerization activity"/>
    <property type="evidence" value="ECO:0007669"/>
    <property type="project" value="InterPro"/>
</dbReference>
<dbReference type="EMBL" id="VXIV02000450">
    <property type="protein sequence ID" value="KAF6038194.1"/>
    <property type="molecule type" value="Genomic_DNA"/>
</dbReference>
<dbReference type="FunFam" id="4.10.280.10:FF:000001">
    <property type="entry name" value="Putative transcription factor 12"/>
    <property type="match status" value="1"/>
</dbReference>
<sequence>MNGSNELYSHYTSQLGYHEEFQSSAQPGGSSTFPTSYYLDGRGLPSSGDIYSMGAVPGYPSAAHLIHNGYSTTGSPYQSMQPTTNSHLLYNTEASISTYRQTDVTSPDSDTAKIPWTGSAPVTANQFDSATPVAQLDLNTESASLIQLEDHISDAMNILQGHADALPYPHIPTSCPASTPDVFPDSTSGDLVSPTAHYQESTPGSSKGRSIKSKDASLPSPSESDSQSSVKGMPGSGAKRTRFDREESIDGSEEVIDPDETPEMKQERERQRRMANNARERIRVRDINEAFKELGRMCQMHMQNDKPQTKLTVLQQAVNIITSLEAAVREENEI</sequence>
<keyword evidence="9" id="KW-1185">Reference proteome</keyword>
<dbReference type="GO" id="GO:0005634">
    <property type="term" value="C:nucleus"/>
    <property type="evidence" value="ECO:0007669"/>
    <property type="project" value="UniProtKB-SubCell"/>
</dbReference>
<evidence type="ECO:0000256" key="4">
    <source>
        <dbReference type="ARBA" id="ARBA00023163"/>
    </source>
</evidence>
<dbReference type="Pfam" id="PF00010">
    <property type="entry name" value="HLH"/>
    <property type="match status" value="1"/>
</dbReference>
<comment type="caution">
    <text evidence="8">The sequence shown here is derived from an EMBL/GenBank/DDBJ whole genome shotgun (WGS) entry which is preliminary data.</text>
</comment>
<organism evidence="8 9">
    <name type="scientific">Bugula neritina</name>
    <name type="common">Brown bryozoan</name>
    <name type="synonym">Sertularia neritina</name>
    <dbReference type="NCBI Taxonomy" id="10212"/>
    <lineage>
        <taxon>Eukaryota</taxon>
        <taxon>Metazoa</taxon>
        <taxon>Spiralia</taxon>
        <taxon>Lophotrochozoa</taxon>
        <taxon>Bryozoa</taxon>
        <taxon>Gymnolaemata</taxon>
        <taxon>Cheilostomatida</taxon>
        <taxon>Flustrina</taxon>
        <taxon>Buguloidea</taxon>
        <taxon>Bugulidae</taxon>
        <taxon>Bugula</taxon>
    </lineage>
</organism>
<evidence type="ECO:0000256" key="3">
    <source>
        <dbReference type="ARBA" id="ARBA00023125"/>
    </source>
</evidence>
<dbReference type="InterPro" id="IPR051098">
    <property type="entry name" value="NeuroDiff_E-box_TFs"/>
</dbReference>
<dbReference type="GO" id="GO:0000981">
    <property type="term" value="F:DNA-binding transcription factor activity, RNA polymerase II-specific"/>
    <property type="evidence" value="ECO:0007669"/>
    <property type="project" value="TreeGrafter"/>
</dbReference>
<evidence type="ECO:0000256" key="6">
    <source>
        <dbReference type="SAM" id="MobiDB-lite"/>
    </source>
</evidence>
<gene>
    <name evidence="8" type="ORF">EB796_003497</name>
</gene>
<dbReference type="CDD" id="cd18943">
    <property type="entry name" value="bHLH_E-protein_E47-like"/>
    <property type="match status" value="1"/>
</dbReference>
<dbReference type="GO" id="GO:0000978">
    <property type="term" value="F:RNA polymerase II cis-regulatory region sequence-specific DNA binding"/>
    <property type="evidence" value="ECO:0007669"/>
    <property type="project" value="TreeGrafter"/>
</dbReference>
<feature type="compositionally biased region" description="Polar residues" evidence="6">
    <location>
        <begin position="185"/>
        <end position="208"/>
    </location>
</feature>
<name>A0A7J7KK04_BUGNE</name>
<accession>A0A7J7KK04</accession>
<dbReference type="SUPFAM" id="SSF47459">
    <property type="entry name" value="HLH, helix-loop-helix DNA-binding domain"/>
    <property type="match status" value="1"/>
</dbReference>
<dbReference type="PROSITE" id="PS50888">
    <property type="entry name" value="BHLH"/>
    <property type="match status" value="1"/>
</dbReference>
<evidence type="ECO:0000313" key="9">
    <source>
        <dbReference type="Proteomes" id="UP000593567"/>
    </source>
</evidence>
<reference evidence="8" key="1">
    <citation type="submission" date="2020-06" db="EMBL/GenBank/DDBJ databases">
        <title>Draft genome of Bugula neritina, a colonial animal packing powerful symbionts and potential medicines.</title>
        <authorList>
            <person name="Rayko M."/>
        </authorList>
    </citation>
    <scope>NUCLEOTIDE SEQUENCE [LARGE SCALE GENOMIC DNA]</scope>
    <source>
        <strain evidence="8">Kwan_BN1</strain>
    </source>
</reference>
<dbReference type="GO" id="GO:0000785">
    <property type="term" value="C:chromatin"/>
    <property type="evidence" value="ECO:0007669"/>
    <property type="project" value="TreeGrafter"/>
</dbReference>
<evidence type="ECO:0000259" key="7">
    <source>
        <dbReference type="PROSITE" id="PS50888"/>
    </source>
</evidence>
<keyword evidence="2" id="KW-0805">Transcription regulation</keyword>
<dbReference type="GO" id="GO:0005667">
    <property type="term" value="C:transcription regulator complex"/>
    <property type="evidence" value="ECO:0007669"/>
    <property type="project" value="TreeGrafter"/>
</dbReference>
<evidence type="ECO:0000256" key="1">
    <source>
        <dbReference type="ARBA" id="ARBA00004123"/>
    </source>
</evidence>
<dbReference type="InterPro" id="IPR011598">
    <property type="entry name" value="bHLH_dom"/>
</dbReference>
<protein>
    <submittedName>
        <fullName evidence="8">Tcf3</fullName>
    </submittedName>
</protein>
<dbReference type="SMART" id="SM00353">
    <property type="entry name" value="HLH"/>
    <property type="match status" value="1"/>
</dbReference>
<keyword evidence="4" id="KW-0804">Transcription</keyword>
<feature type="domain" description="BHLH" evidence="7">
    <location>
        <begin position="271"/>
        <end position="324"/>
    </location>
</feature>
<feature type="compositionally biased region" description="Acidic residues" evidence="6">
    <location>
        <begin position="249"/>
        <end position="261"/>
    </location>
</feature>
<evidence type="ECO:0000256" key="2">
    <source>
        <dbReference type="ARBA" id="ARBA00023015"/>
    </source>
</evidence>
<dbReference type="OrthoDB" id="10034090at2759"/>
<keyword evidence="3" id="KW-0238">DNA-binding</keyword>
<dbReference type="Proteomes" id="UP000593567">
    <property type="component" value="Unassembled WGS sequence"/>
</dbReference>
<dbReference type="AlphaFoldDB" id="A0A7J7KK04"/>
<comment type="subcellular location">
    <subcellularLocation>
        <location evidence="1">Nucleus</location>
    </subcellularLocation>
</comment>
<dbReference type="InterPro" id="IPR036638">
    <property type="entry name" value="HLH_DNA-bd_sf"/>
</dbReference>
<dbReference type="PANTHER" id="PTHR11793">
    <property type="entry name" value="BASIC HELIX-LOOP-HELIX TRANSCRIPTION FACTOR"/>
    <property type="match status" value="1"/>
</dbReference>
<dbReference type="PANTHER" id="PTHR11793:SF13">
    <property type="entry name" value="PROTEIN DAUGHTERLESS"/>
    <property type="match status" value="1"/>
</dbReference>